<sequence>MFAQKHTLTSEASPILTSSGLNHSFKSDSSRKSGSRPAKGQDIRCFFPAKTAPNPKSQKRLASSSPSRLTPSSVPNPSCFQSSIPSKRLGRSTPKQAFSQLVLDLSNRPSTQICKECGMSYVIGVSEDVELHKKHHKQVVGGLEWAFDEDPKSECKVVWRNEAEINDERIVKLSLDPMSLKKAKYKHQVEKILSMVNYSLGAQELSFKQLQASSLYLFIGDPQSPSKSNSQVNKRLKLNPKTTRKTKSVVKAVCIAARIEQAFSIVKRTVPSDRDSNESQRLLRFGDAASELYCSPKPQKALLGIHRIWTSPNHRRLGLAKKLLNSVAMTCIYNLPIQQHQDRRKLIAFSQPSESGMKLAMNWFQSNFFNIFLD</sequence>
<dbReference type="EMBL" id="AVOT02035572">
    <property type="protein sequence ID" value="MBW0529957.1"/>
    <property type="molecule type" value="Genomic_DNA"/>
</dbReference>
<evidence type="ECO:0000259" key="12">
    <source>
        <dbReference type="Pfam" id="PF13880"/>
    </source>
</evidence>
<feature type="compositionally biased region" description="Polar residues" evidence="10">
    <location>
        <begin position="1"/>
        <end position="22"/>
    </location>
</feature>
<dbReference type="CDD" id="cd04301">
    <property type="entry name" value="NAT_SF"/>
    <property type="match status" value="1"/>
</dbReference>
<proteinExistence type="inferred from homology"/>
<dbReference type="Proteomes" id="UP000765509">
    <property type="component" value="Unassembled WGS sequence"/>
</dbReference>
<evidence type="ECO:0000256" key="1">
    <source>
        <dbReference type="ARBA" id="ARBA00004123"/>
    </source>
</evidence>
<comment type="caution">
    <text evidence="13">The sequence shown here is derived from an EMBL/GenBank/DDBJ whole genome shotgun (WGS) entry which is preliminary data.</text>
</comment>
<dbReference type="Pfam" id="PF13880">
    <property type="entry name" value="Acetyltransf_13"/>
    <property type="match status" value="1"/>
</dbReference>
<keyword evidence="8" id="KW-0131">Cell cycle</keyword>
<evidence type="ECO:0000256" key="10">
    <source>
        <dbReference type="SAM" id="MobiDB-lite"/>
    </source>
</evidence>
<evidence type="ECO:0000256" key="8">
    <source>
        <dbReference type="ARBA" id="ARBA00023306"/>
    </source>
</evidence>
<dbReference type="GO" id="GO:0061733">
    <property type="term" value="F:protein-lysine-acetyltransferase activity"/>
    <property type="evidence" value="ECO:0007669"/>
    <property type="project" value="TreeGrafter"/>
</dbReference>
<gene>
    <name evidence="13" type="ORF">O181_069672</name>
</gene>
<evidence type="ECO:0000256" key="3">
    <source>
        <dbReference type="ARBA" id="ARBA00022679"/>
    </source>
</evidence>
<dbReference type="GO" id="GO:0000785">
    <property type="term" value="C:chromatin"/>
    <property type="evidence" value="ECO:0007669"/>
    <property type="project" value="TreeGrafter"/>
</dbReference>
<feature type="compositionally biased region" description="Polar residues" evidence="10">
    <location>
        <begin position="76"/>
        <end position="85"/>
    </location>
</feature>
<dbReference type="AlphaFoldDB" id="A0A9Q3F1R7"/>
<feature type="domain" description="N-acetyltransferase ESCO acetyl-transferase" evidence="12">
    <location>
        <begin position="300"/>
        <end position="371"/>
    </location>
</feature>
<dbReference type="Pfam" id="PF13878">
    <property type="entry name" value="zf-C2H2_3"/>
    <property type="match status" value="1"/>
</dbReference>
<dbReference type="PANTHER" id="PTHR45884">
    <property type="entry name" value="N-ACETYLTRANSFERASE ECO"/>
    <property type="match status" value="1"/>
</dbReference>
<feature type="region of interest" description="Disordered" evidence="10">
    <location>
        <begin position="1"/>
        <end position="91"/>
    </location>
</feature>
<keyword evidence="3" id="KW-0808">Transferase</keyword>
<evidence type="ECO:0000256" key="5">
    <source>
        <dbReference type="ARBA" id="ARBA00022771"/>
    </source>
</evidence>
<feature type="compositionally biased region" description="Low complexity" evidence="10">
    <location>
        <begin position="63"/>
        <end position="75"/>
    </location>
</feature>
<evidence type="ECO:0000313" key="13">
    <source>
        <dbReference type="EMBL" id="MBW0529957.1"/>
    </source>
</evidence>
<keyword evidence="6" id="KW-0862">Zinc</keyword>
<keyword evidence="14" id="KW-1185">Reference proteome</keyword>
<evidence type="ECO:0000313" key="14">
    <source>
        <dbReference type="Proteomes" id="UP000765509"/>
    </source>
</evidence>
<dbReference type="InterPro" id="IPR028005">
    <property type="entry name" value="AcTrfase_ESCO_Znf_dom"/>
</dbReference>
<dbReference type="GO" id="GO:0008270">
    <property type="term" value="F:zinc ion binding"/>
    <property type="evidence" value="ECO:0007669"/>
    <property type="project" value="UniProtKB-KW"/>
</dbReference>
<reference evidence="13" key="1">
    <citation type="submission" date="2021-03" db="EMBL/GenBank/DDBJ databases">
        <title>Draft genome sequence of rust myrtle Austropuccinia psidii MF-1, a brazilian biotype.</title>
        <authorList>
            <person name="Quecine M.C."/>
            <person name="Pachon D.M.R."/>
            <person name="Bonatelli M.L."/>
            <person name="Correr F.H."/>
            <person name="Franceschini L.M."/>
            <person name="Leite T.F."/>
            <person name="Margarido G.R.A."/>
            <person name="Almeida C.A."/>
            <person name="Ferrarezi J.A."/>
            <person name="Labate C.A."/>
        </authorList>
    </citation>
    <scope>NUCLEOTIDE SEQUENCE</scope>
    <source>
        <strain evidence="13">MF-1</strain>
    </source>
</reference>
<dbReference type="OrthoDB" id="428854at2759"/>
<accession>A0A9Q3F1R7</accession>
<dbReference type="PANTHER" id="PTHR45884:SF2">
    <property type="entry name" value="N-ACETYLTRANSFERASE ECO"/>
    <property type="match status" value="1"/>
</dbReference>
<organism evidence="13 14">
    <name type="scientific">Austropuccinia psidii MF-1</name>
    <dbReference type="NCBI Taxonomy" id="1389203"/>
    <lineage>
        <taxon>Eukaryota</taxon>
        <taxon>Fungi</taxon>
        <taxon>Dikarya</taxon>
        <taxon>Basidiomycota</taxon>
        <taxon>Pucciniomycotina</taxon>
        <taxon>Pucciniomycetes</taxon>
        <taxon>Pucciniales</taxon>
        <taxon>Sphaerophragmiaceae</taxon>
        <taxon>Austropuccinia</taxon>
    </lineage>
</organism>
<keyword evidence="9" id="KW-0012">Acyltransferase</keyword>
<evidence type="ECO:0000256" key="9">
    <source>
        <dbReference type="ARBA" id="ARBA00023315"/>
    </source>
</evidence>
<dbReference type="GO" id="GO:0007064">
    <property type="term" value="P:mitotic sister chromatid cohesion"/>
    <property type="evidence" value="ECO:0007669"/>
    <property type="project" value="TreeGrafter"/>
</dbReference>
<comment type="similarity">
    <text evidence="2">Belongs to the acetyltransferase family. ECO subfamily.</text>
</comment>
<evidence type="ECO:0000256" key="6">
    <source>
        <dbReference type="ARBA" id="ARBA00022833"/>
    </source>
</evidence>
<protein>
    <recommendedName>
        <fullName evidence="15">N-acetyltransferase ESCO acetyl-transferase domain-containing protein</fullName>
    </recommendedName>
</protein>
<name>A0A9Q3F1R7_9BASI</name>
<dbReference type="InterPro" id="IPR028009">
    <property type="entry name" value="ESCO_Acetyltransf_dom"/>
</dbReference>
<feature type="domain" description="N-acetyltransferase ESCO zinc-finger" evidence="11">
    <location>
        <begin position="100"/>
        <end position="138"/>
    </location>
</feature>
<comment type="subcellular location">
    <subcellularLocation>
        <location evidence="1">Nucleus</location>
    </subcellularLocation>
</comment>
<evidence type="ECO:0000256" key="7">
    <source>
        <dbReference type="ARBA" id="ARBA00023242"/>
    </source>
</evidence>
<dbReference type="GO" id="GO:0005634">
    <property type="term" value="C:nucleus"/>
    <property type="evidence" value="ECO:0007669"/>
    <property type="project" value="UniProtKB-SubCell"/>
</dbReference>
<evidence type="ECO:0000256" key="2">
    <source>
        <dbReference type="ARBA" id="ARBA00005816"/>
    </source>
</evidence>
<keyword evidence="4" id="KW-0479">Metal-binding</keyword>
<evidence type="ECO:0000259" key="11">
    <source>
        <dbReference type="Pfam" id="PF13878"/>
    </source>
</evidence>
<keyword evidence="7" id="KW-0539">Nucleus</keyword>
<evidence type="ECO:0000256" key="4">
    <source>
        <dbReference type="ARBA" id="ARBA00022723"/>
    </source>
</evidence>
<evidence type="ECO:0008006" key="15">
    <source>
        <dbReference type="Google" id="ProtNLM"/>
    </source>
</evidence>
<keyword evidence="5" id="KW-0863">Zinc-finger</keyword>